<evidence type="ECO:0000313" key="4">
    <source>
        <dbReference type="Proteomes" id="UP000578686"/>
    </source>
</evidence>
<dbReference type="InterPro" id="IPR022742">
    <property type="entry name" value="Hydrolase_4"/>
</dbReference>
<keyword evidence="4" id="KW-1185">Reference proteome</keyword>
<name>A0A7X6CZ01_9ACTN</name>
<dbReference type="EMBL" id="JAAVJD010000025">
    <property type="protein sequence ID" value="NJQ05090.1"/>
    <property type="molecule type" value="Genomic_DNA"/>
</dbReference>
<gene>
    <name evidence="3" type="ORF">HCN56_05725</name>
</gene>
<dbReference type="GO" id="GO:0016787">
    <property type="term" value="F:hydrolase activity"/>
    <property type="evidence" value="ECO:0007669"/>
    <property type="project" value="UniProtKB-KW"/>
</dbReference>
<dbReference type="PANTHER" id="PTHR11005">
    <property type="entry name" value="LYSOSOMAL ACID LIPASE-RELATED"/>
    <property type="match status" value="1"/>
</dbReference>
<reference evidence="3 4" key="1">
    <citation type="submission" date="2020-03" db="EMBL/GenBank/DDBJ databases">
        <title>Draft genome of Streptomyces sp. ventii, isolated from the Axial Seamount in the Pacific Ocean, and resequencing of the two type strains Streptomyces lonarensis strain NCL 716 and Streptomyces bohaiensis strain 11A07.</title>
        <authorList>
            <person name="Loughran R.M."/>
            <person name="Pfannmuller K.M."/>
            <person name="Wasson B.J."/>
            <person name="Deadmond M.C."/>
            <person name="Paddock B.E."/>
            <person name="Koyack M.J."/>
            <person name="Gallegos D.A."/>
            <person name="Mitchell E.A."/>
            <person name="Ushijima B."/>
            <person name="Saw J.H."/>
            <person name="Mcphail K.L."/>
            <person name="Videau P."/>
        </authorList>
    </citation>
    <scope>NUCLEOTIDE SEQUENCE [LARGE SCALE GENOMIC DNA]</scope>
    <source>
        <strain evidence="3 4">NCL716</strain>
    </source>
</reference>
<keyword evidence="3" id="KW-0378">Hydrolase</keyword>
<comment type="caution">
    <text evidence="3">The sequence shown here is derived from an EMBL/GenBank/DDBJ whole genome shotgun (WGS) entry which is preliminary data.</text>
</comment>
<feature type="region of interest" description="Disordered" evidence="1">
    <location>
        <begin position="1"/>
        <end position="21"/>
    </location>
</feature>
<dbReference type="AlphaFoldDB" id="A0A7X6CZ01"/>
<proteinExistence type="predicted"/>
<dbReference type="Proteomes" id="UP000578686">
    <property type="component" value="Unassembled WGS sequence"/>
</dbReference>
<evidence type="ECO:0000313" key="3">
    <source>
        <dbReference type="EMBL" id="NJQ05090.1"/>
    </source>
</evidence>
<organism evidence="3 4">
    <name type="scientific">Streptomyces lonarensis</name>
    <dbReference type="NCBI Taxonomy" id="700599"/>
    <lineage>
        <taxon>Bacteria</taxon>
        <taxon>Bacillati</taxon>
        <taxon>Actinomycetota</taxon>
        <taxon>Actinomycetes</taxon>
        <taxon>Kitasatosporales</taxon>
        <taxon>Streptomycetaceae</taxon>
        <taxon>Streptomyces</taxon>
    </lineage>
</organism>
<dbReference type="SUPFAM" id="SSF53474">
    <property type="entry name" value="alpha/beta-Hydrolases"/>
    <property type="match status" value="1"/>
</dbReference>
<feature type="domain" description="Serine aminopeptidase S33" evidence="2">
    <location>
        <begin position="61"/>
        <end position="256"/>
    </location>
</feature>
<dbReference type="InterPro" id="IPR029058">
    <property type="entry name" value="AB_hydrolase_fold"/>
</dbReference>
<dbReference type="Gene3D" id="3.40.50.1820">
    <property type="entry name" value="alpha/beta hydrolase"/>
    <property type="match status" value="1"/>
</dbReference>
<dbReference type="Pfam" id="PF12146">
    <property type="entry name" value="Hydrolase_4"/>
    <property type="match status" value="1"/>
</dbReference>
<feature type="compositionally biased region" description="Basic and acidic residues" evidence="1">
    <location>
        <begin position="1"/>
        <end position="11"/>
    </location>
</feature>
<evidence type="ECO:0000259" key="2">
    <source>
        <dbReference type="Pfam" id="PF12146"/>
    </source>
</evidence>
<dbReference type="RefSeq" id="WP_167968381.1">
    <property type="nucleotide sequence ID" value="NZ_BHZG01000097.1"/>
</dbReference>
<protein>
    <submittedName>
        <fullName evidence="3">Alpha/beta hydrolase</fullName>
    </submittedName>
</protein>
<accession>A0A7X6CZ01</accession>
<sequence>MSTAAEAERTPHRVPTSDGHQLHLERVAPPTASDGAPGVLLLPGLFSDERFFLGPDGRGPAAALLAEGHVCYLASLRGHRPGGPGPGRSADWNFDTYVRHDVPDLLRAAGRLHSGPLFLLAHSMAGYAALAALAVDPELQRRLTGVVTVSSAVNDHSDGGLAKRVQLTFAAVVSRLLGRFPARALRQGRHDEPAGLMRQFADWAPQGAFRSADGRTDYWSELAAVTLPVLVAVGAADTFHASPARARKLADHLGEKAELSVLGRLSGLSWDPGHVDVVRGPRAESEVLPRLTAWMRDAAARGGE</sequence>
<evidence type="ECO:0000256" key="1">
    <source>
        <dbReference type="SAM" id="MobiDB-lite"/>
    </source>
</evidence>